<feature type="region of interest" description="Disordered" evidence="1">
    <location>
        <begin position="95"/>
        <end position="175"/>
    </location>
</feature>
<organism evidence="2 3">
    <name type="scientific">Serendipita vermifera MAFF 305830</name>
    <dbReference type="NCBI Taxonomy" id="933852"/>
    <lineage>
        <taxon>Eukaryota</taxon>
        <taxon>Fungi</taxon>
        <taxon>Dikarya</taxon>
        <taxon>Basidiomycota</taxon>
        <taxon>Agaricomycotina</taxon>
        <taxon>Agaricomycetes</taxon>
        <taxon>Sebacinales</taxon>
        <taxon>Serendipitaceae</taxon>
        <taxon>Serendipita</taxon>
    </lineage>
</organism>
<name>A0A0C2X7Z9_SERVB</name>
<gene>
    <name evidence="2" type="ORF">M408DRAFT_210122</name>
</gene>
<dbReference type="EMBL" id="KN824314">
    <property type="protein sequence ID" value="KIM25387.1"/>
    <property type="molecule type" value="Genomic_DNA"/>
</dbReference>
<reference evidence="3" key="2">
    <citation type="submission" date="2015-01" db="EMBL/GenBank/DDBJ databases">
        <title>Evolutionary Origins and Diversification of the Mycorrhizal Mutualists.</title>
        <authorList>
            <consortium name="DOE Joint Genome Institute"/>
            <consortium name="Mycorrhizal Genomics Consortium"/>
            <person name="Kohler A."/>
            <person name="Kuo A."/>
            <person name="Nagy L.G."/>
            <person name="Floudas D."/>
            <person name="Copeland A."/>
            <person name="Barry K.W."/>
            <person name="Cichocki N."/>
            <person name="Veneault-Fourrey C."/>
            <person name="LaButti K."/>
            <person name="Lindquist E.A."/>
            <person name="Lipzen A."/>
            <person name="Lundell T."/>
            <person name="Morin E."/>
            <person name="Murat C."/>
            <person name="Riley R."/>
            <person name="Ohm R."/>
            <person name="Sun H."/>
            <person name="Tunlid A."/>
            <person name="Henrissat B."/>
            <person name="Grigoriev I.V."/>
            <person name="Hibbett D.S."/>
            <person name="Martin F."/>
        </authorList>
    </citation>
    <scope>NUCLEOTIDE SEQUENCE [LARGE SCALE GENOMIC DNA]</scope>
    <source>
        <strain evidence="3">MAFF 305830</strain>
    </source>
</reference>
<reference evidence="2 3" key="1">
    <citation type="submission" date="2014-04" db="EMBL/GenBank/DDBJ databases">
        <authorList>
            <consortium name="DOE Joint Genome Institute"/>
            <person name="Kuo A."/>
            <person name="Zuccaro A."/>
            <person name="Kohler A."/>
            <person name="Nagy L.G."/>
            <person name="Floudas D."/>
            <person name="Copeland A."/>
            <person name="Barry K.W."/>
            <person name="Cichocki N."/>
            <person name="Veneault-Fourrey C."/>
            <person name="LaButti K."/>
            <person name="Lindquist E.A."/>
            <person name="Lipzen A."/>
            <person name="Lundell T."/>
            <person name="Morin E."/>
            <person name="Murat C."/>
            <person name="Sun H."/>
            <person name="Tunlid A."/>
            <person name="Henrissat B."/>
            <person name="Grigoriev I.V."/>
            <person name="Hibbett D.S."/>
            <person name="Martin F."/>
            <person name="Nordberg H.P."/>
            <person name="Cantor M.N."/>
            <person name="Hua S.X."/>
        </authorList>
    </citation>
    <scope>NUCLEOTIDE SEQUENCE [LARGE SCALE GENOMIC DNA]</scope>
    <source>
        <strain evidence="2 3">MAFF 305830</strain>
    </source>
</reference>
<sequence>MPLATTNAPKDDKAAAPKTALSKVTSFQRSWDDDHENAPSQTSTAYPWSQSPPRRMATLPTTTAGKESTDAYASMAELQAKLTTGIAKLTKAKAEFDAKVSSSAPVRPMKRKAETIELSDSDDDDKMVPQPKRHQPAKPTAFSAPVRKTVKPWDEDHTHKKLSAKVQPASVSTDSVKAKTANKKIAEIVSLSNQQRTILETVMEGKNVFFTGSAGKSLF</sequence>
<evidence type="ECO:0000256" key="1">
    <source>
        <dbReference type="SAM" id="MobiDB-lite"/>
    </source>
</evidence>
<keyword evidence="3" id="KW-1185">Reference proteome</keyword>
<dbReference type="HOGENOM" id="CLU_1262203_0_0_1"/>
<accession>A0A0C2X7Z9</accession>
<feature type="region of interest" description="Disordered" evidence="1">
    <location>
        <begin position="1"/>
        <end position="65"/>
    </location>
</feature>
<proteinExistence type="predicted"/>
<dbReference type="Proteomes" id="UP000054097">
    <property type="component" value="Unassembled WGS sequence"/>
</dbReference>
<evidence type="ECO:0000313" key="3">
    <source>
        <dbReference type="Proteomes" id="UP000054097"/>
    </source>
</evidence>
<feature type="compositionally biased region" description="Polar residues" evidence="1">
    <location>
        <begin position="38"/>
        <end position="52"/>
    </location>
</feature>
<dbReference type="OrthoDB" id="432234at2759"/>
<dbReference type="AlphaFoldDB" id="A0A0C2X7Z9"/>
<evidence type="ECO:0000313" key="2">
    <source>
        <dbReference type="EMBL" id="KIM25387.1"/>
    </source>
</evidence>
<protein>
    <submittedName>
        <fullName evidence="2">Uncharacterized protein</fullName>
    </submittedName>
</protein>